<dbReference type="EMBL" id="JBHSFZ010000004">
    <property type="protein sequence ID" value="MFC4593231.1"/>
    <property type="molecule type" value="Genomic_DNA"/>
</dbReference>
<feature type="domain" description="3-keto-alpha-glucoside-1,2-lyase/3-keto-2-hydroxy-glucal hydratase" evidence="2">
    <location>
        <begin position="51"/>
        <end position="270"/>
    </location>
</feature>
<feature type="chain" id="PRO_5046949791" evidence="1">
    <location>
        <begin position="24"/>
        <end position="273"/>
    </location>
</feature>
<gene>
    <name evidence="3" type="ORF">ACFO3E_03335</name>
</gene>
<sequence>MRTVALKVCGAVLSAALATGAGAAEPPAAKSVAHPFVLKQPRPRAFQDHEGFVSLFDGRTLAGWDGDPEVWRVENGAIVAVRPPNRAMNNSYLVYRGLKARDFDLRLEIKAAVGGSGIQYRSRTGLAWTNPVPGAPPPNLRLMMTGPQADFWPAKTFGRDLFSGQVYMENEPARVTSWRGQVTRRSAGAGAELVGTIAEGSKLALNVRPDDWNEYEIIARGHVVLHLLNGQLMAASVFDDPQSPDNRAGLIGIEAELNPARVEVRNIWLRKLD</sequence>
<protein>
    <submittedName>
        <fullName evidence="3">DUF1080 domain-containing protein</fullName>
    </submittedName>
</protein>
<accession>A0ABV9EU92</accession>
<reference evidence="4" key="1">
    <citation type="journal article" date="2019" name="Int. J. Syst. Evol. Microbiol.">
        <title>The Global Catalogue of Microorganisms (GCM) 10K type strain sequencing project: providing services to taxonomists for standard genome sequencing and annotation.</title>
        <authorList>
            <consortium name="The Broad Institute Genomics Platform"/>
            <consortium name="The Broad Institute Genome Sequencing Center for Infectious Disease"/>
            <person name="Wu L."/>
            <person name="Ma J."/>
        </authorList>
    </citation>
    <scope>NUCLEOTIDE SEQUENCE [LARGE SCALE GENOMIC DNA]</scope>
    <source>
        <strain evidence="4">NBRC 103632</strain>
    </source>
</reference>
<evidence type="ECO:0000313" key="4">
    <source>
        <dbReference type="Proteomes" id="UP001595957"/>
    </source>
</evidence>
<comment type="caution">
    <text evidence="3">The sequence shown here is derived from an EMBL/GenBank/DDBJ whole genome shotgun (WGS) entry which is preliminary data.</text>
</comment>
<organism evidence="3 4">
    <name type="scientific">Sphingobium tyrosinilyticum</name>
    <dbReference type="NCBI Taxonomy" id="2715436"/>
    <lineage>
        <taxon>Bacteria</taxon>
        <taxon>Pseudomonadati</taxon>
        <taxon>Pseudomonadota</taxon>
        <taxon>Alphaproteobacteria</taxon>
        <taxon>Sphingomonadales</taxon>
        <taxon>Sphingomonadaceae</taxon>
        <taxon>Sphingobium</taxon>
    </lineage>
</organism>
<name>A0ABV9EU92_9SPHN</name>
<evidence type="ECO:0000256" key="1">
    <source>
        <dbReference type="SAM" id="SignalP"/>
    </source>
</evidence>
<dbReference type="InterPro" id="IPR010496">
    <property type="entry name" value="AL/BT2_dom"/>
</dbReference>
<dbReference type="RefSeq" id="WP_380802505.1">
    <property type="nucleotide sequence ID" value="NZ_JBHSFZ010000004.1"/>
</dbReference>
<dbReference type="Pfam" id="PF06439">
    <property type="entry name" value="3keto-disac_hyd"/>
    <property type="match status" value="1"/>
</dbReference>
<dbReference type="Gene3D" id="2.60.120.560">
    <property type="entry name" value="Exo-inulinase, domain 1"/>
    <property type="match status" value="1"/>
</dbReference>
<evidence type="ECO:0000259" key="2">
    <source>
        <dbReference type="Pfam" id="PF06439"/>
    </source>
</evidence>
<proteinExistence type="predicted"/>
<dbReference type="Proteomes" id="UP001595957">
    <property type="component" value="Unassembled WGS sequence"/>
</dbReference>
<keyword evidence="1" id="KW-0732">Signal</keyword>
<feature type="signal peptide" evidence="1">
    <location>
        <begin position="1"/>
        <end position="23"/>
    </location>
</feature>
<keyword evidence="4" id="KW-1185">Reference proteome</keyword>
<evidence type="ECO:0000313" key="3">
    <source>
        <dbReference type="EMBL" id="MFC4593231.1"/>
    </source>
</evidence>